<dbReference type="AlphaFoldDB" id="A0A7I4CU71"/>
<evidence type="ECO:0000313" key="1">
    <source>
        <dbReference type="EnsemblPlants" id="Pp3c26_10810V3.2"/>
    </source>
</evidence>
<dbReference type="Gramene" id="Pp3c26_10810V3.2">
    <property type="protein sequence ID" value="Pp3c26_10810V3.2"/>
    <property type="gene ID" value="Pp3c26_10810"/>
</dbReference>
<sequence length="34" mass="4095">MAEEVHQDEEKEEKEDLTNDFANKLFVKLERDKS</sequence>
<reference evidence="1" key="3">
    <citation type="submission" date="2020-12" db="UniProtKB">
        <authorList>
            <consortium name="EnsemblPlants"/>
        </authorList>
    </citation>
    <scope>IDENTIFICATION</scope>
</reference>
<dbReference type="InParanoid" id="A0A7I4CU71"/>
<reference evidence="1 2" key="2">
    <citation type="journal article" date="2018" name="Plant J.">
        <title>The Physcomitrella patens chromosome-scale assembly reveals moss genome structure and evolution.</title>
        <authorList>
            <person name="Lang D."/>
            <person name="Ullrich K.K."/>
            <person name="Murat F."/>
            <person name="Fuchs J."/>
            <person name="Jenkins J."/>
            <person name="Haas F.B."/>
            <person name="Piednoel M."/>
            <person name="Gundlach H."/>
            <person name="Van Bel M."/>
            <person name="Meyberg R."/>
            <person name="Vives C."/>
            <person name="Morata J."/>
            <person name="Symeonidi A."/>
            <person name="Hiss M."/>
            <person name="Muchero W."/>
            <person name="Kamisugi Y."/>
            <person name="Saleh O."/>
            <person name="Blanc G."/>
            <person name="Decker E.L."/>
            <person name="van Gessel N."/>
            <person name="Grimwood J."/>
            <person name="Hayes R.D."/>
            <person name="Graham S.W."/>
            <person name="Gunter L.E."/>
            <person name="McDaniel S.F."/>
            <person name="Hoernstein S.N.W."/>
            <person name="Larsson A."/>
            <person name="Li F.W."/>
            <person name="Perroud P.F."/>
            <person name="Phillips J."/>
            <person name="Ranjan P."/>
            <person name="Rokshar D.S."/>
            <person name="Rothfels C.J."/>
            <person name="Schneider L."/>
            <person name="Shu S."/>
            <person name="Stevenson D.W."/>
            <person name="Thummler F."/>
            <person name="Tillich M."/>
            <person name="Villarreal Aguilar J.C."/>
            <person name="Widiez T."/>
            <person name="Wong G.K."/>
            <person name="Wymore A."/>
            <person name="Zhang Y."/>
            <person name="Zimmer A.D."/>
            <person name="Quatrano R.S."/>
            <person name="Mayer K.F.X."/>
            <person name="Goodstein D."/>
            <person name="Casacuberta J.M."/>
            <person name="Vandepoele K."/>
            <person name="Reski R."/>
            <person name="Cuming A.C."/>
            <person name="Tuskan G.A."/>
            <person name="Maumus F."/>
            <person name="Salse J."/>
            <person name="Schmutz J."/>
            <person name="Rensing S.A."/>
        </authorList>
    </citation>
    <scope>NUCLEOTIDE SEQUENCE [LARGE SCALE GENOMIC DNA]</scope>
    <source>
        <strain evidence="1 2">cv. Gransden 2004</strain>
    </source>
</reference>
<evidence type="ECO:0000313" key="2">
    <source>
        <dbReference type="Proteomes" id="UP000006727"/>
    </source>
</evidence>
<reference evidence="1 2" key="1">
    <citation type="journal article" date="2008" name="Science">
        <title>The Physcomitrella genome reveals evolutionary insights into the conquest of land by plants.</title>
        <authorList>
            <person name="Rensing S."/>
            <person name="Lang D."/>
            <person name="Zimmer A."/>
            <person name="Terry A."/>
            <person name="Salamov A."/>
            <person name="Shapiro H."/>
            <person name="Nishiyama T."/>
            <person name="Perroud P.-F."/>
            <person name="Lindquist E."/>
            <person name="Kamisugi Y."/>
            <person name="Tanahashi T."/>
            <person name="Sakakibara K."/>
            <person name="Fujita T."/>
            <person name="Oishi K."/>
            <person name="Shin-I T."/>
            <person name="Kuroki Y."/>
            <person name="Toyoda A."/>
            <person name="Suzuki Y."/>
            <person name="Hashimoto A."/>
            <person name="Yamaguchi K."/>
            <person name="Sugano A."/>
            <person name="Kohara Y."/>
            <person name="Fujiyama A."/>
            <person name="Anterola A."/>
            <person name="Aoki S."/>
            <person name="Ashton N."/>
            <person name="Barbazuk W.B."/>
            <person name="Barker E."/>
            <person name="Bennetzen J."/>
            <person name="Bezanilla M."/>
            <person name="Blankenship R."/>
            <person name="Cho S.H."/>
            <person name="Dutcher S."/>
            <person name="Estelle M."/>
            <person name="Fawcett J.A."/>
            <person name="Gundlach H."/>
            <person name="Hanada K."/>
            <person name="Heyl A."/>
            <person name="Hicks K.A."/>
            <person name="Hugh J."/>
            <person name="Lohr M."/>
            <person name="Mayer K."/>
            <person name="Melkozernov A."/>
            <person name="Murata T."/>
            <person name="Nelson D."/>
            <person name="Pils B."/>
            <person name="Prigge M."/>
            <person name="Reiss B."/>
            <person name="Renner T."/>
            <person name="Rombauts S."/>
            <person name="Rushton P."/>
            <person name="Sanderfoot A."/>
            <person name="Schween G."/>
            <person name="Shiu S.-H."/>
            <person name="Stueber K."/>
            <person name="Theodoulou F.L."/>
            <person name="Tu H."/>
            <person name="Van de Peer Y."/>
            <person name="Verrier P.J."/>
            <person name="Waters E."/>
            <person name="Wood A."/>
            <person name="Yang L."/>
            <person name="Cove D."/>
            <person name="Cuming A."/>
            <person name="Hasebe M."/>
            <person name="Lucas S."/>
            <person name="Mishler D.B."/>
            <person name="Reski R."/>
            <person name="Grigoriev I."/>
            <person name="Quatrano R.S."/>
            <person name="Boore J.L."/>
        </authorList>
    </citation>
    <scope>NUCLEOTIDE SEQUENCE [LARGE SCALE GENOMIC DNA]</scope>
    <source>
        <strain evidence="1 2">cv. Gransden 2004</strain>
    </source>
</reference>
<dbReference type="EnsemblPlants" id="Pp3c26_10810V3.2">
    <property type="protein sequence ID" value="Pp3c26_10810V3.2"/>
    <property type="gene ID" value="Pp3c26_10810"/>
</dbReference>
<proteinExistence type="predicted"/>
<protein>
    <submittedName>
        <fullName evidence="1">Uncharacterized protein</fullName>
    </submittedName>
</protein>
<dbReference type="Proteomes" id="UP000006727">
    <property type="component" value="Chromosome 26"/>
</dbReference>
<keyword evidence="2" id="KW-1185">Reference proteome</keyword>
<name>A0A7I4CU71_PHYPA</name>
<accession>A0A7I4CU71</accession>
<dbReference type="EMBL" id="ABEU02000026">
    <property type="status" value="NOT_ANNOTATED_CDS"/>
    <property type="molecule type" value="Genomic_DNA"/>
</dbReference>
<organism evidence="1 2">
    <name type="scientific">Physcomitrium patens</name>
    <name type="common">Spreading-leaved earth moss</name>
    <name type="synonym">Physcomitrella patens</name>
    <dbReference type="NCBI Taxonomy" id="3218"/>
    <lineage>
        <taxon>Eukaryota</taxon>
        <taxon>Viridiplantae</taxon>
        <taxon>Streptophyta</taxon>
        <taxon>Embryophyta</taxon>
        <taxon>Bryophyta</taxon>
        <taxon>Bryophytina</taxon>
        <taxon>Bryopsida</taxon>
        <taxon>Funariidae</taxon>
        <taxon>Funariales</taxon>
        <taxon>Funariaceae</taxon>
        <taxon>Physcomitrium</taxon>
    </lineage>
</organism>